<name>A0ACA9TE84_BIOOC</name>
<protein>
    <submittedName>
        <fullName evidence="1">Uncharacterized protein</fullName>
    </submittedName>
</protein>
<keyword evidence="2" id="KW-1185">Reference proteome</keyword>
<gene>
    <name evidence="1" type="ORF">CRV2_00007705</name>
</gene>
<reference evidence="1" key="1">
    <citation type="submission" date="2020-04" db="EMBL/GenBank/DDBJ databases">
        <authorList>
            <person name="Broberg M."/>
        </authorList>
    </citation>
    <scope>NUCLEOTIDE SEQUENCE</scope>
</reference>
<evidence type="ECO:0000313" key="2">
    <source>
        <dbReference type="Proteomes" id="UP000836387"/>
    </source>
</evidence>
<comment type="caution">
    <text evidence="1">The sequence shown here is derived from an EMBL/GenBank/DDBJ whole genome shotgun (WGS) entry which is preliminary data.</text>
</comment>
<reference evidence="1" key="2">
    <citation type="submission" date="2021-10" db="EMBL/GenBank/DDBJ databases">
        <authorList>
            <person name="Piombo E."/>
        </authorList>
    </citation>
    <scope>NUCLEOTIDE SEQUENCE</scope>
</reference>
<sequence>MEDGQSDTENNRIQLRVGERLFHTTKETLTRESDYFAARLARWKDTDPDGSYFIDSDPTLFEVILRYLRTGTPPLFFDPATQTHDLAKYAALLSEARYFQIPSLVIQVDTNIRVYDEDSFRDLPTSSSSSTSKVEYFQTTGIERRFVCPLASVEGGHVCYYRCWDDCREAGLSVTYEDRPYFKVLAIARTVTFDPKKLEYCG</sequence>
<organism evidence="1 2">
    <name type="scientific">Clonostachys rosea f. rosea IK726</name>
    <dbReference type="NCBI Taxonomy" id="1349383"/>
    <lineage>
        <taxon>Eukaryota</taxon>
        <taxon>Fungi</taxon>
        <taxon>Dikarya</taxon>
        <taxon>Ascomycota</taxon>
        <taxon>Pezizomycotina</taxon>
        <taxon>Sordariomycetes</taxon>
        <taxon>Hypocreomycetidae</taxon>
        <taxon>Hypocreales</taxon>
        <taxon>Bionectriaceae</taxon>
        <taxon>Clonostachys</taxon>
    </lineage>
</organism>
<dbReference type="EMBL" id="CADEHS020000003">
    <property type="protein sequence ID" value="CAG9939270.1"/>
    <property type="molecule type" value="Genomic_DNA"/>
</dbReference>
<accession>A0ACA9TE84</accession>
<proteinExistence type="predicted"/>
<dbReference type="Proteomes" id="UP000836387">
    <property type="component" value="Unassembled WGS sequence"/>
</dbReference>
<evidence type="ECO:0000313" key="1">
    <source>
        <dbReference type="EMBL" id="CAG9939270.1"/>
    </source>
</evidence>